<protein>
    <submittedName>
        <fullName evidence="3">Enoyl-CoA hydratase-related protein</fullName>
    </submittedName>
</protein>
<dbReference type="Gene3D" id="3.90.226.10">
    <property type="entry name" value="2-enoyl-CoA Hydratase, Chain A, domain 1"/>
    <property type="match status" value="1"/>
</dbReference>
<evidence type="ECO:0000256" key="2">
    <source>
        <dbReference type="ARBA" id="ARBA00023239"/>
    </source>
</evidence>
<evidence type="ECO:0000313" key="3">
    <source>
        <dbReference type="EMBL" id="MDO0823026.1"/>
    </source>
</evidence>
<dbReference type="InterPro" id="IPR001753">
    <property type="entry name" value="Enoyl-CoA_hydra/iso"/>
</dbReference>
<organism evidence="3 4">
    <name type="scientific">Desulfosporosinus nitroreducens</name>
    <dbReference type="NCBI Taxonomy" id="2018668"/>
    <lineage>
        <taxon>Bacteria</taxon>
        <taxon>Bacillati</taxon>
        <taxon>Bacillota</taxon>
        <taxon>Clostridia</taxon>
        <taxon>Eubacteriales</taxon>
        <taxon>Desulfitobacteriaceae</taxon>
        <taxon>Desulfosporosinus</taxon>
    </lineage>
</organism>
<accession>A0ABT8QNU6</accession>
<dbReference type="PANTHER" id="PTHR11941:SF54">
    <property type="entry name" value="ENOYL-COA HYDRATASE, MITOCHONDRIAL"/>
    <property type="match status" value="1"/>
</dbReference>
<keyword evidence="4" id="KW-1185">Reference proteome</keyword>
<evidence type="ECO:0000256" key="1">
    <source>
        <dbReference type="ARBA" id="ARBA00005254"/>
    </source>
</evidence>
<gene>
    <name evidence="3" type="ORF">M8H41_09180</name>
</gene>
<name>A0ABT8QNU6_9FIRM</name>
<dbReference type="Proteomes" id="UP001176021">
    <property type="component" value="Unassembled WGS sequence"/>
</dbReference>
<reference evidence="3" key="1">
    <citation type="submission" date="2022-05" db="EMBL/GenBank/DDBJ databases">
        <title>Expanded diversity of anoxic marine methylotrophy in a Black Sea sulfate reducing microorganism.</title>
        <authorList>
            <person name="Fischer P.Q."/>
            <person name="Stams A.J.M."/>
            <person name="Villanueva L."/>
            <person name="Sousa D.Z."/>
        </authorList>
    </citation>
    <scope>NUCLEOTIDE SEQUENCE</scope>
    <source>
        <strain evidence="3">P130</strain>
    </source>
</reference>
<comment type="caution">
    <text evidence="3">The sequence shown here is derived from an EMBL/GenBank/DDBJ whole genome shotgun (WGS) entry which is preliminary data.</text>
</comment>
<dbReference type="RefSeq" id="WP_302048567.1">
    <property type="nucleotide sequence ID" value="NZ_JAMJEV010000006.1"/>
</dbReference>
<dbReference type="CDD" id="cd06558">
    <property type="entry name" value="crotonase-like"/>
    <property type="match status" value="1"/>
</dbReference>
<dbReference type="InterPro" id="IPR014748">
    <property type="entry name" value="Enoyl-CoA_hydra_C"/>
</dbReference>
<sequence length="260" mass="27657">MDKGNEFVKCQIEENIAVVTIDRPPVNALNPQALMEFQSIFDNLAKEPKVLVVIITGGGKKVFVAGADIDSLRAETPETGLVTNLRFQDTFTKIANFYRPVICAVSGLAIGGGFEIAMACDIVIADTNASFSCPEVNLSLIAAGGGTQRLPRQIPVAKAKELLFTGRKMKAEEAEKVGFVNQVVPVGEVLNAAKALAKQIASRGPIAVAMTKRCINQGLDLPLKEGLQLEAAESASNFGTADFIEGVDAFFAKKAPEFKG</sequence>
<dbReference type="SUPFAM" id="SSF52096">
    <property type="entry name" value="ClpP/crotonase"/>
    <property type="match status" value="1"/>
</dbReference>
<dbReference type="Pfam" id="PF00378">
    <property type="entry name" value="ECH_1"/>
    <property type="match status" value="1"/>
</dbReference>
<dbReference type="InterPro" id="IPR029045">
    <property type="entry name" value="ClpP/crotonase-like_dom_sf"/>
</dbReference>
<dbReference type="PANTHER" id="PTHR11941">
    <property type="entry name" value="ENOYL-COA HYDRATASE-RELATED"/>
    <property type="match status" value="1"/>
</dbReference>
<dbReference type="Gene3D" id="1.10.12.10">
    <property type="entry name" value="Lyase 2-enoyl-coa Hydratase, Chain A, domain 2"/>
    <property type="match status" value="1"/>
</dbReference>
<keyword evidence="2" id="KW-0456">Lyase</keyword>
<comment type="similarity">
    <text evidence="1">Belongs to the enoyl-CoA hydratase/isomerase family.</text>
</comment>
<dbReference type="EMBL" id="JAMJEV010000006">
    <property type="protein sequence ID" value="MDO0823026.1"/>
    <property type="molecule type" value="Genomic_DNA"/>
</dbReference>
<evidence type="ECO:0000313" key="4">
    <source>
        <dbReference type="Proteomes" id="UP001176021"/>
    </source>
</evidence>
<proteinExistence type="inferred from homology"/>